<dbReference type="EMBL" id="CP011797">
    <property type="protein sequence ID" value="ATX76911.1"/>
    <property type="molecule type" value="Genomic_DNA"/>
</dbReference>
<dbReference type="PANTHER" id="PTHR32089:SF41">
    <property type="entry name" value="METHYL-ACCEPTING CHEMOTAXIS PROTEIN"/>
    <property type="match status" value="1"/>
</dbReference>
<dbReference type="InterPro" id="IPR004089">
    <property type="entry name" value="MCPsignal_dom"/>
</dbReference>
<accession>A0A2K8KSR3</accession>
<evidence type="ECO:0000256" key="1">
    <source>
        <dbReference type="ARBA" id="ARBA00004370"/>
    </source>
</evidence>
<evidence type="ECO:0000256" key="3">
    <source>
        <dbReference type="PROSITE-ProRule" id="PRU00284"/>
    </source>
</evidence>
<dbReference type="KEGG" id="rfo:REIFOR_01773"/>
<proteinExistence type="predicted"/>
<dbReference type="PROSITE" id="PS50111">
    <property type="entry name" value="CHEMOTAXIS_TRANSDUC_2"/>
    <property type="match status" value="1"/>
</dbReference>
<name>A0A2K8KSR3_9GAMM</name>
<comment type="subcellular location">
    <subcellularLocation>
        <location evidence="1">Membrane</location>
    </subcellularLocation>
</comment>
<dbReference type="SMART" id="SM00283">
    <property type="entry name" value="MA"/>
    <property type="match status" value="1"/>
</dbReference>
<evidence type="ECO:0000313" key="5">
    <source>
        <dbReference type="EMBL" id="ATX76911.1"/>
    </source>
</evidence>
<dbReference type="Gene3D" id="1.10.287.950">
    <property type="entry name" value="Methyl-accepting chemotaxis protein"/>
    <property type="match status" value="1"/>
</dbReference>
<evidence type="ECO:0000256" key="2">
    <source>
        <dbReference type="ARBA" id="ARBA00023224"/>
    </source>
</evidence>
<dbReference type="PANTHER" id="PTHR32089">
    <property type="entry name" value="METHYL-ACCEPTING CHEMOTAXIS PROTEIN MCPB"/>
    <property type="match status" value="1"/>
</dbReference>
<gene>
    <name evidence="5" type="ORF">REIFOR_01773</name>
</gene>
<sequence>MPIPFAALIASPLGVLAVWMGYPYSGVLVTSLCTSAAMVLWPSPRSDAPDPAVTLKATAVAHAQAQLCQQSAELLAETKLSVDDIKSTQNDAVETLTAAFSGLKQLVGAQSLHVQDLLSADVAPDGNPWMVQFASTIDLTLDRFVVTVVNMSEASMGLVGKVGSINNLMPGVIKALKDIDQIASQTNLLALNAAIEAARAGEAGRGFAVVADEVRALSNSSAGFSDQIQKMLKDIENQVKDLTVDIGSVASQELNYVIESKKYVQVAVVQLLAKADENVRHNAALAESNKRLQQSIDDVIRSLQFGDINSQHLQFTGESIDFIKAQWLSQSETEAVLSETRASTQYQQLVQFRKNHLNPVSSNTVDGGHIELF</sequence>
<dbReference type="AlphaFoldDB" id="A0A2K8KSR3"/>
<dbReference type="SUPFAM" id="SSF58104">
    <property type="entry name" value="Methyl-accepting chemotaxis protein (MCP) signaling domain"/>
    <property type="match status" value="1"/>
</dbReference>
<keyword evidence="2 3" id="KW-0807">Transducer</keyword>
<keyword evidence="6" id="KW-1185">Reference proteome</keyword>
<organism evidence="5 6">
    <name type="scientific">Reinekea forsetii</name>
    <dbReference type="NCBI Taxonomy" id="1336806"/>
    <lineage>
        <taxon>Bacteria</taxon>
        <taxon>Pseudomonadati</taxon>
        <taxon>Pseudomonadota</taxon>
        <taxon>Gammaproteobacteria</taxon>
        <taxon>Oceanospirillales</taxon>
        <taxon>Saccharospirillaceae</taxon>
        <taxon>Reinekea</taxon>
    </lineage>
</organism>
<protein>
    <submittedName>
        <fullName evidence="5">Methyl-accepting chemotaxis protein</fullName>
    </submittedName>
</protein>
<evidence type="ECO:0000259" key="4">
    <source>
        <dbReference type="PROSITE" id="PS50111"/>
    </source>
</evidence>
<dbReference type="GO" id="GO:0006935">
    <property type="term" value="P:chemotaxis"/>
    <property type="evidence" value="ECO:0007669"/>
    <property type="project" value="UniProtKB-ARBA"/>
</dbReference>
<reference evidence="5 6" key="1">
    <citation type="journal article" date="2017" name="Environ. Microbiol.">
        <title>Genomic and physiological analyses of 'Reinekea forsetii' reveal a versatile opportunistic lifestyle during spring algae blooms.</title>
        <authorList>
            <person name="Avci B."/>
            <person name="Hahnke R.L."/>
            <person name="Chafee M."/>
            <person name="Fischer T."/>
            <person name="Gruber-Vodicka H."/>
            <person name="Tegetmeyer H.E."/>
            <person name="Harder J."/>
            <person name="Fuchs B.M."/>
            <person name="Amann R.I."/>
            <person name="Teeling H."/>
        </authorList>
    </citation>
    <scope>NUCLEOTIDE SEQUENCE [LARGE SCALE GENOMIC DNA]</scope>
    <source>
        <strain evidence="5 6">Hel1_31_D35</strain>
    </source>
</reference>
<feature type="domain" description="Methyl-accepting transducer" evidence="4">
    <location>
        <begin position="162"/>
        <end position="241"/>
    </location>
</feature>
<dbReference type="GO" id="GO:0016020">
    <property type="term" value="C:membrane"/>
    <property type="evidence" value="ECO:0007669"/>
    <property type="project" value="UniProtKB-SubCell"/>
</dbReference>
<dbReference type="Pfam" id="PF00015">
    <property type="entry name" value="MCPsignal"/>
    <property type="match status" value="1"/>
</dbReference>
<evidence type="ECO:0000313" key="6">
    <source>
        <dbReference type="Proteomes" id="UP000229757"/>
    </source>
</evidence>
<dbReference type="GO" id="GO:0007165">
    <property type="term" value="P:signal transduction"/>
    <property type="evidence" value="ECO:0007669"/>
    <property type="project" value="UniProtKB-KW"/>
</dbReference>
<dbReference type="Proteomes" id="UP000229757">
    <property type="component" value="Chromosome"/>
</dbReference>